<reference evidence="6" key="1">
    <citation type="submission" date="2019-05" db="EMBL/GenBank/DDBJ databases">
        <title>Annotation for the trematode Fasciolopsis buski.</title>
        <authorList>
            <person name="Choi Y.-J."/>
        </authorList>
    </citation>
    <scope>NUCLEOTIDE SEQUENCE</scope>
    <source>
        <strain evidence="6">HT</strain>
        <tissue evidence="6">Whole worm</tissue>
    </source>
</reference>
<comment type="caution">
    <text evidence="6">The sequence shown here is derived from an EMBL/GenBank/DDBJ whole genome shotgun (WGS) entry which is preliminary data.</text>
</comment>
<dbReference type="GO" id="GO:0003735">
    <property type="term" value="F:structural constituent of ribosome"/>
    <property type="evidence" value="ECO:0007669"/>
    <property type="project" value="InterPro"/>
</dbReference>
<evidence type="ECO:0000313" key="6">
    <source>
        <dbReference type="EMBL" id="KAA0199845.1"/>
    </source>
</evidence>
<evidence type="ECO:0000256" key="1">
    <source>
        <dbReference type="ARBA" id="ARBA00008760"/>
    </source>
</evidence>
<dbReference type="PANTHER" id="PTHR13528:SF2">
    <property type="entry name" value="LARGE RIBOSOMAL SUBUNIT PROTEIN BL28M"/>
    <property type="match status" value="1"/>
</dbReference>
<dbReference type="GO" id="GO:0005762">
    <property type="term" value="C:mitochondrial large ribosomal subunit"/>
    <property type="evidence" value="ECO:0007669"/>
    <property type="project" value="TreeGrafter"/>
</dbReference>
<dbReference type="InterPro" id="IPR034704">
    <property type="entry name" value="Ribosomal_bL28/bL31-like_sf"/>
</dbReference>
<dbReference type="AlphaFoldDB" id="A0A8E0VPQ9"/>
<dbReference type="EMBL" id="LUCM01000887">
    <property type="protein sequence ID" value="KAA0199845.1"/>
    <property type="molecule type" value="Genomic_DNA"/>
</dbReference>
<dbReference type="SUPFAM" id="SSF143800">
    <property type="entry name" value="L28p-like"/>
    <property type="match status" value="1"/>
</dbReference>
<evidence type="ECO:0000256" key="4">
    <source>
        <dbReference type="ARBA" id="ARBA00035269"/>
    </source>
</evidence>
<keyword evidence="3" id="KW-0687">Ribonucleoprotein</keyword>
<keyword evidence="7" id="KW-1185">Reference proteome</keyword>
<dbReference type="InterPro" id="IPR026569">
    <property type="entry name" value="Ribosomal_bL28"/>
</dbReference>
<dbReference type="Proteomes" id="UP000728185">
    <property type="component" value="Unassembled WGS sequence"/>
</dbReference>
<proteinExistence type="inferred from homology"/>
<gene>
    <name evidence="6" type="ORF">FBUS_10362</name>
</gene>
<evidence type="ECO:0000313" key="7">
    <source>
        <dbReference type="Proteomes" id="UP000728185"/>
    </source>
</evidence>
<dbReference type="PANTHER" id="PTHR13528">
    <property type="entry name" value="39S RIBOSOMAL PROTEIN L28, MITOCHONDRIAL"/>
    <property type="match status" value="1"/>
</dbReference>
<keyword evidence="2 6" id="KW-0689">Ribosomal protein</keyword>
<organism evidence="6 7">
    <name type="scientific">Fasciolopsis buskii</name>
    <dbReference type="NCBI Taxonomy" id="27845"/>
    <lineage>
        <taxon>Eukaryota</taxon>
        <taxon>Metazoa</taxon>
        <taxon>Spiralia</taxon>
        <taxon>Lophotrochozoa</taxon>
        <taxon>Platyhelminthes</taxon>
        <taxon>Trematoda</taxon>
        <taxon>Digenea</taxon>
        <taxon>Plagiorchiida</taxon>
        <taxon>Echinostomata</taxon>
        <taxon>Echinostomatoidea</taxon>
        <taxon>Fasciolidae</taxon>
        <taxon>Fasciolopsis</taxon>
    </lineage>
</organism>
<evidence type="ECO:0000256" key="2">
    <source>
        <dbReference type="ARBA" id="ARBA00022980"/>
    </source>
</evidence>
<evidence type="ECO:0000256" key="3">
    <source>
        <dbReference type="ARBA" id="ARBA00023274"/>
    </source>
</evidence>
<comment type="similarity">
    <text evidence="1">Belongs to the bacterial ribosomal protein bL28 family.</text>
</comment>
<accession>A0A8E0VPQ9</accession>
<dbReference type="OrthoDB" id="361870at2759"/>
<sequence length="250" mass="29150">MSRILYYPHLRGVLKRLPEHYKQRYLKAHASQPINYLERTPTLIGRTLQMKNLAPGEYYDVPPKVMYPPESERCLWAGEGIVVGNAQKNEMSDIYPRSWRPKLVQQLFYSEILDHWMAIIVTSRALQLIEQCGGLDPYILSTSESELHSRLGMHLKRDMLLRLTSDDFFADDLQKRNTLLKKYSRFILPREEAEWIGLTLEEAVKKQVKLEHEAAKNRKRPLKITFAEELLDQLQSVSRNQEVSPDSDPG</sequence>
<protein>
    <recommendedName>
        <fullName evidence="4">Large ribosomal subunit protein bL28m</fullName>
    </recommendedName>
    <alternativeName>
        <fullName evidence="5">39S ribosomal protein L28, mitochondrial</fullName>
    </alternativeName>
</protein>
<evidence type="ECO:0000256" key="5">
    <source>
        <dbReference type="ARBA" id="ARBA00035538"/>
    </source>
</evidence>
<name>A0A8E0VPQ9_9TREM</name>